<evidence type="ECO:0000256" key="2">
    <source>
        <dbReference type="PIRSR" id="PIRSR006386-1"/>
    </source>
</evidence>
<evidence type="ECO:0000259" key="3">
    <source>
        <dbReference type="Pfam" id="PF01323"/>
    </source>
</evidence>
<protein>
    <recommendedName>
        <fullName evidence="1">2-hydroxychromene-2-carboxylate isomerase</fullName>
        <ecNumber evidence="1">5.99.1.4</ecNumber>
    </recommendedName>
</protein>
<keyword evidence="5" id="KW-1185">Reference proteome</keyword>
<feature type="domain" description="DSBA-like thioredoxin" evidence="3">
    <location>
        <begin position="4"/>
        <end position="194"/>
    </location>
</feature>
<gene>
    <name evidence="4" type="primary">nsaD</name>
    <name evidence="4" type="ORF">POI8812_00848</name>
</gene>
<dbReference type="InterPro" id="IPR001853">
    <property type="entry name" value="DSBA-like_thioredoxin_dom"/>
</dbReference>
<dbReference type="CDD" id="cd03022">
    <property type="entry name" value="DsbA_HCCA_Iso"/>
    <property type="match status" value="1"/>
</dbReference>
<keyword evidence="1 4" id="KW-0413">Isomerase</keyword>
<dbReference type="GO" id="GO:0006749">
    <property type="term" value="P:glutathione metabolic process"/>
    <property type="evidence" value="ECO:0007669"/>
    <property type="project" value="TreeGrafter"/>
</dbReference>
<dbReference type="AlphaFoldDB" id="A0A2R8A8I3"/>
<dbReference type="SUPFAM" id="SSF52833">
    <property type="entry name" value="Thioredoxin-like"/>
    <property type="match status" value="1"/>
</dbReference>
<accession>A0A2R8A8I3</accession>
<reference evidence="4 5" key="1">
    <citation type="submission" date="2018-03" db="EMBL/GenBank/DDBJ databases">
        <authorList>
            <person name="Keele B.F."/>
        </authorList>
    </citation>
    <scope>NUCLEOTIDE SEQUENCE [LARGE SCALE GENOMIC DNA]</scope>
    <source>
        <strain evidence="4 5">CeCT 8812</strain>
    </source>
</reference>
<dbReference type="PIRSF" id="PIRSF006386">
    <property type="entry name" value="HCCAis_GSTk"/>
    <property type="match status" value="1"/>
</dbReference>
<dbReference type="InterPro" id="IPR051924">
    <property type="entry name" value="GST_Kappa/NadH"/>
</dbReference>
<dbReference type="InterPro" id="IPR036249">
    <property type="entry name" value="Thioredoxin-like_sf"/>
</dbReference>
<dbReference type="GO" id="GO:0018845">
    <property type="term" value="F:2-hydroxychromene-2-carboxylate isomerase activity"/>
    <property type="evidence" value="ECO:0007669"/>
    <property type="project" value="UniProtKB-UniRule"/>
</dbReference>
<dbReference type="InterPro" id="IPR044087">
    <property type="entry name" value="NahD-like"/>
</dbReference>
<organism evidence="4 5">
    <name type="scientific">Pontivivens insulae</name>
    <dbReference type="NCBI Taxonomy" id="1639689"/>
    <lineage>
        <taxon>Bacteria</taxon>
        <taxon>Pseudomonadati</taxon>
        <taxon>Pseudomonadota</taxon>
        <taxon>Alphaproteobacteria</taxon>
        <taxon>Rhodobacterales</taxon>
        <taxon>Paracoccaceae</taxon>
        <taxon>Pontivivens</taxon>
    </lineage>
</organism>
<dbReference type="RefSeq" id="WP_108781237.1">
    <property type="nucleotide sequence ID" value="NZ_OMKW01000001.1"/>
</dbReference>
<dbReference type="EMBL" id="OMKW01000001">
    <property type="protein sequence ID" value="SPF28547.1"/>
    <property type="molecule type" value="Genomic_DNA"/>
</dbReference>
<dbReference type="PANTHER" id="PTHR42943:SF2">
    <property type="entry name" value="GLUTATHIONE S-TRANSFERASE KAPPA 1"/>
    <property type="match status" value="1"/>
</dbReference>
<feature type="active site" description="Nucleophile" evidence="2">
    <location>
        <position position="12"/>
    </location>
</feature>
<dbReference type="Gene3D" id="3.40.30.10">
    <property type="entry name" value="Glutaredoxin"/>
    <property type="match status" value="1"/>
</dbReference>
<dbReference type="Proteomes" id="UP000244932">
    <property type="component" value="Unassembled WGS sequence"/>
</dbReference>
<comment type="similarity">
    <text evidence="1">Belongs to the GST superfamily. NadH family.</text>
</comment>
<dbReference type="GO" id="GO:0004364">
    <property type="term" value="F:glutathione transferase activity"/>
    <property type="evidence" value="ECO:0007669"/>
    <property type="project" value="TreeGrafter"/>
</dbReference>
<dbReference type="EC" id="5.99.1.4" evidence="1"/>
<evidence type="ECO:0000313" key="4">
    <source>
        <dbReference type="EMBL" id="SPF28547.1"/>
    </source>
</evidence>
<dbReference type="PANTHER" id="PTHR42943">
    <property type="entry name" value="GLUTATHIONE S-TRANSFERASE KAPPA"/>
    <property type="match status" value="1"/>
</dbReference>
<dbReference type="GO" id="GO:0004602">
    <property type="term" value="F:glutathione peroxidase activity"/>
    <property type="evidence" value="ECO:0007669"/>
    <property type="project" value="TreeGrafter"/>
</dbReference>
<name>A0A2R8A8I3_9RHOB</name>
<comment type="catalytic activity">
    <reaction evidence="1">
        <text>2-hydroxychromene-2-carboxylate = (3E)-4-(2-hydroxyphenyl)-2-oxobut-3-enoate</text>
        <dbReference type="Rhea" id="RHEA:27401"/>
        <dbReference type="ChEBI" id="CHEBI:59350"/>
        <dbReference type="ChEBI" id="CHEBI:59353"/>
        <dbReference type="EC" id="5.99.1.4"/>
    </reaction>
</comment>
<evidence type="ECO:0000313" key="5">
    <source>
        <dbReference type="Proteomes" id="UP000244932"/>
    </source>
</evidence>
<sequence>MATIDYYTFPLSPFAYLAGEQLEAVAASHGATINYIPFDLLKVFGEQGTQPPGKRHPSRQAYRLQELARVAKMNGLEINLKPAHWPTDPKPAVIAMINAQSAEGGDLGKLTHGILRAVWAEEKDISQLEVIEACLTAAGYDASVAHGDAEAALAQFERNTVTAMDAGVFGAPTYIVDDQVYWGQDRLSYLDAYLAENA</sequence>
<dbReference type="InterPro" id="IPR014440">
    <property type="entry name" value="HCCAis_GSTk"/>
</dbReference>
<evidence type="ECO:0000256" key="1">
    <source>
        <dbReference type="PIRNR" id="PIRNR006386"/>
    </source>
</evidence>
<dbReference type="Pfam" id="PF01323">
    <property type="entry name" value="DSBA"/>
    <property type="match status" value="1"/>
</dbReference>
<proteinExistence type="inferred from homology"/>
<dbReference type="OrthoDB" id="5244108at2"/>
<dbReference type="GO" id="GO:1901170">
    <property type="term" value="P:naphthalene catabolic process"/>
    <property type="evidence" value="ECO:0007669"/>
    <property type="project" value="InterPro"/>
</dbReference>